<proteinExistence type="predicted"/>
<dbReference type="AlphaFoldDB" id="A0A0A9PIU5"/>
<protein>
    <submittedName>
        <fullName evidence="1">Uncharacterized protein</fullName>
    </submittedName>
</protein>
<sequence>MNGTQERTTGVSRLERDLSPIICSSVLSIEPNLVFVFSSYVPPLLYILVRRNLSATEIEKQKRVA</sequence>
<reference evidence="1" key="1">
    <citation type="submission" date="2014-09" db="EMBL/GenBank/DDBJ databases">
        <authorList>
            <person name="Magalhaes I.L.F."/>
            <person name="Oliveira U."/>
            <person name="Santos F.R."/>
            <person name="Vidigal T.H.D.A."/>
            <person name="Brescovit A.D."/>
            <person name="Santos A.J."/>
        </authorList>
    </citation>
    <scope>NUCLEOTIDE SEQUENCE</scope>
    <source>
        <tissue evidence="1">Shoot tissue taken approximately 20 cm above the soil surface</tissue>
    </source>
</reference>
<accession>A0A0A9PIU5</accession>
<name>A0A0A9PIU5_ARUDO</name>
<evidence type="ECO:0000313" key="1">
    <source>
        <dbReference type="EMBL" id="JAD14426.1"/>
    </source>
</evidence>
<dbReference type="EMBL" id="GBRH01283469">
    <property type="protein sequence ID" value="JAD14426.1"/>
    <property type="molecule type" value="Transcribed_RNA"/>
</dbReference>
<reference evidence="1" key="2">
    <citation type="journal article" date="2015" name="Data Brief">
        <title>Shoot transcriptome of the giant reed, Arundo donax.</title>
        <authorList>
            <person name="Barrero R.A."/>
            <person name="Guerrero F.D."/>
            <person name="Moolhuijzen P."/>
            <person name="Goolsby J.A."/>
            <person name="Tidwell J."/>
            <person name="Bellgard S.E."/>
            <person name="Bellgard M.I."/>
        </authorList>
    </citation>
    <scope>NUCLEOTIDE SEQUENCE</scope>
    <source>
        <tissue evidence="1">Shoot tissue taken approximately 20 cm above the soil surface</tissue>
    </source>
</reference>
<organism evidence="1">
    <name type="scientific">Arundo donax</name>
    <name type="common">Giant reed</name>
    <name type="synonym">Donax arundinaceus</name>
    <dbReference type="NCBI Taxonomy" id="35708"/>
    <lineage>
        <taxon>Eukaryota</taxon>
        <taxon>Viridiplantae</taxon>
        <taxon>Streptophyta</taxon>
        <taxon>Embryophyta</taxon>
        <taxon>Tracheophyta</taxon>
        <taxon>Spermatophyta</taxon>
        <taxon>Magnoliopsida</taxon>
        <taxon>Liliopsida</taxon>
        <taxon>Poales</taxon>
        <taxon>Poaceae</taxon>
        <taxon>PACMAD clade</taxon>
        <taxon>Arundinoideae</taxon>
        <taxon>Arundineae</taxon>
        <taxon>Arundo</taxon>
    </lineage>
</organism>